<reference evidence="4 5" key="1">
    <citation type="submission" date="2021-01" db="EMBL/GenBank/DDBJ databases">
        <title>Genomic Encyclopedia of Type Strains, Phase IV (KMG-IV): sequencing the most valuable type-strain genomes for metagenomic binning, comparative biology and taxonomic classification.</title>
        <authorList>
            <person name="Goeker M."/>
        </authorList>
    </citation>
    <scope>NUCLEOTIDE SEQUENCE [LARGE SCALE GENOMIC DNA]</scope>
    <source>
        <strain evidence="4 5">DSM 27382</strain>
    </source>
</reference>
<gene>
    <name evidence="4" type="ORF">JOC28_000531</name>
</gene>
<evidence type="ECO:0000256" key="1">
    <source>
        <dbReference type="ARBA" id="ARBA00022676"/>
    </source>
</evidence>
<dbReference type="CDD" id="cd04194">
    <property type="entry name" value="GT8_A4GalT_like"/>
    <property type="match status" value="1"/>
</dbReference>
<protein>
    <submittedName>
        <fullName evidence="4">Lipopolysaccharide biosynthesis glycosyltransferase</fullName>
    </submittedName>
</protein>
<keyword evidence="3" id="KW-0479">Metal-binding</keyword>
<dbReference type="SUPFAM" id="SSF53448">
    <property type="entry name" value="Nucleotide-diphospho-sugar transferases"/>
    <property type="match status" value="1"/>
</dbReference>
<proteinExistence type="predicted"/>
<accession>A0ABS2PQC5</accession>
<keyword evidence="5" id="KW-1185">Reference proteome</keyword>
<keyword evidence="1" id="KW-0328">Glycosyltransferase</keyword>
<evidence type="ECO:0000256" key="2">
    <source>
        <dbReference type="ARBA" id="ARBA00022679"/>
    </source>
</evidence>
<dbReference type="Gene3D" id="3.90.550.10">
    <property type="entry name" value="Spore Coat Polysaccharide Biosynthesis Protein SpsA, Chain A"/>
    <property type="match status" value="1"/>
</dbReference>
<evidence type="ECO:0000256" key="3">
    <source>
        <dbReference type="ARBA" id="ARBA00022723"/>
    </source>
</evidence>
<evidence type="ECO:0000313" key="5">
    <source>
        <dbReference type="Proteomes" id="UP000697472"/>
    </source>
</evidence>
<dbReference type="InterPro" id="IPR002495">
    <property type="entry name" value="Glyco_trans_8"/>
</dbReference>
<dbReference type="EMBL" id="JAFBEH010000007">
    <property type="protein sequence ID" value="MBM7642237.1"/>
    <property type="molecule type" value="Genomic_DNA"/>
</dbReference>
<dbReference type="PANTHER" id="PTHR13778:SF47">
    <property type="entry name" value="LIPOPOLYSACCHARIDE 1,3-GALACTOSYLTRANSFERASE"/>
    <property type="match status" value="1"/>
</dbReference>
<dbReference type="InterPro" id="IPR050748">
    <property type="entry name" value="Glycosyltrans_8_dom-fam"/>
</dbReference>
<organism evidence="4 5">
    <name type="scientific">Streptococcus loxodontisalivarius</name>
    <dbReference type="NCBI Taxonomy" id="1349415"/>
    <lineage>
        <taxon>Bacteria</taxon>
        <taxon>Bacillati</taxon>
        <taxon>Bacillota</taxon>
        <taxon>Bacilli</taxon>
        <taxon>Lactobacillales</taxon>
        <taxon>Streptococcaceae</taxon>
        <taxon>Streptococcus</taxon>
    </lineage>
</organism>
<dbReference type="Proteomes" id="UP000697472">
    <property type="component" value="Unassembled WGS sequence"/>
</dbReference>
<dbReference type="Pfam" id="PF01501">
    <property type="entry name" value="Glyco_transf_8"/>
    <property type="match status" value="1"/>
</dbReference>
<dbReference type="RefSeq" id="WP_205009088.1">
    <property type="nucleotide sequence ID" value="NZ_JAFBEH010000007.1"/>
</dbReference>
<keyword evidence="2" id="KW-0808">Transferase</keyword>
<sequence length="397" mass="46314">MTKNVFVLAGDYAYIRYIETTLKSLLLHNPNSKVYIFNQDIPQEWFRNIRKRCGADYLDLVDIKLFDDFLSASLSQTTNGHINYMTFARYFIPQYVSEDLLVYLDSDMIVTGSLSHLFDINLGDHYLAAASDFEANFNAGFLLINNRLWREAGLKDILIDYTLEHLSTLTVGDQEVLNHIVGERFLQLEETYNFKIGLDTFVSESDQFLEKLPNHPLHQLPLVLHYLSYDKPWNITSRGRLREVWWHYHNLEWSEIVSTWKVLPTSIGKPSKNLFILTDSCWIEQLDYLIENLPDWHFHIAAFTTVAPVLLAKMANENVTVYPNIIRQTTLAGLLSEADIYLDINHERKFDDILQEWKKTAKPILSFDNTNHSQVDTLVFPTSQPEQMVDYIRQYKS</sequence>
<dbReference type="InterPro" id="IPR029044">
    <property type="entry name" value="Nucleotide-diphossugar_trans"/>
</dbReference>
<name>A0ABS2PQC5_9STRE</name>
<dbReference type="PANTHER" id="PTHR13778">
    <property type="entry name" value="GLYCOSYLTRANSFERASE 8 DOMAIN-CONTAINING PROTEIN"/>
    <property type="match status" value="1"/>
</dbReference>
<comment type="caution">
    <text evidence="4">The sequence shown here is derived from an EMBL/GenBank/DDBJ whole genome shotgun (WGS) entry which is preliminary data.</text>
</comment>
<evidence type="ECO:0000313" key="4">
    <source>
        <dbReference type="EMBL" id="MBM7642237.1"/>
    </source>
</evidence>